<dbReference type="GO" id="GO:0030313">
    <property type="term" value="C:cell envelope"/>
    <property type="evidence" value="ECO:0007669"/>
    <property type="project" value="UniProtKB-SubCell"/>
</dbReference>
<keyword evidence="3 5" id="KW-0732">Signal</keyword>
<dbReference type="SUPFAM" id="SSF53850">
    <property type="entry name" value="Periplasmic binding protein-like II"/>
    <property type="match status" value="1"/>
</dbReference>
<dbReference type="Gene3D" id="3.40.190.10">
    <property type="entry name" value="Periplasmic binding protein-like II"/>
    <property type="match status" value="2"/>
</dbReference>
<sequence length="255" mass="28108">MKVKGIGIALLAGGLLLTGCSASSNKSDSNTLVIGTEGTFAPFSYHNDKDQLVGYDVEVAKAAAKKAGYKVEVKEAKWDSLIAGLDAKQYDIVANQVTKTDERKEKYLFSDTYTYSHPAVLTKKENASAIKSFDDLKGKKFSQTGTSNYSKLVQQYGGEIVSTNDWNENVSLVLQNRTFGTVNDTLTYLDYKQKKPNADLVIAYEGTETYEQGFLIRKSDKTTQTKLNKALKALKNDGTLKKLGKKYFGKDVSVK</sequence>
<evidence type="ECO:0000313" key="8">
    <source>
        <dbReference type="Proteomes" id="UP000183028"/>
    </source>
</evidence>
<dbReference type="PROSITE" id="PS01039">
    <property type="entry name" value="SBP_BACTERIAL_3"/>
    <property type="match status" value="1"/>
</dbReference>
<dbReference type="AlphaFoldDB" id="A0A1H6SXE4"/>
<dbReference type="Proteomes" id="UP000183028">
    <property type="component" value="Unassembled WGS sequence"/>
</dbReference>
<comment type="subcellular location">
    <subcellularLocation>
        <location evidence="1">Cell envelope</location>
    </subcellularLocation>
</comment>
<evidence type="ECO:0000256" key="1">
    <source>
        <dbReference type="ARBA" id="ARBA00004196"/>
    </source>
</evidence>
<dbReference type="STRING" id="322505.SAMN04487836_10483"/>
<proteinExistence type="inferred from homology"/>
<reference evidence="8" key="1">
    <citation type="submission" date="2016-10" db="EMBL/GenBank/DDBJ databases">
        <authorList>
            <person name="Varghese N."/>
        </authorList>
    </citation>
    <scope>NUCLEOTIDE SEQUENCE [LARGE SCALE GENOMIC DNA]</scope>
    <source>
        <strain evidence="8">DSM 20406</strain>
    </source>
</reference>
<dbReference type="EMBL" id="FNYK01000018">
    <property type="protein sequence ID" value="SEI70484.1"/>
    <property type="molecule type" value="Genomic_DNA"/>
</dbReference>
<evidence type="ECO:0000256" key="2">
    <source>
        <dbReference type="ARBA" id="ARBA00010333"/>
    </source>
</evidence>
<dbReference type="RefSeq" id="WP_033161916.1">
    <property type="nucleotide sequence ID" value="NZ_CACVPP010000077.1"/>
</dbReference>
<feature type="domain" description="Solute-binding protein family 3/N-terminal" evidence="6">
    <location>
        <begin position="31"/>
        <end position="251"/>
    </location>
</feature>
<protein>
    <submittedName>
        <fullName evidence="7">Amino acid ABC transporter substrate-binding protein, PAAT family</fullName>
    </submittedName>
</protein>
<evidence type="ECO:0000256" key="5">
    <source>
        <dbReference type="SAM" id="SignalP"/>
    </source>
</evidence>
<accession>A0A1H6SXE4</accession>
<comment type="similarity">
    <text evidence="2 4">Belongs to the bacterial solute-binding protein 3 family.</text>
</comment>
<dbReference type="PANTHER" id="PTHR35936:SF34">
    <property type="entry name" value="ABC TRANSPORTER EXTRACELLULAR-BINDING PROTEIN YCKB-RELATED"/>
    <property type="match status" value="1"/>
</dbReference>
<feature type="signal peptide" evidence="5">
    <location>
        <begin position="1"/>
        <end position="22"/>
    </location>
</feature>
<dbReference type="SMART" id="SM00062">
    <property type="entry name" value="PBPb"/>
    <property type="match status" value="1"/>
</dbReference>
<dbReference type="InterPro" id="IPR001638">
    <property type="entry name" value="Solute-binding_3/MltF_N"/>
</dbReference>
<dbReference type="OrthoDB" id="8613538at2"/>
<evidence type="ECO:0000259" key="6">
    <source>
        <dbReference type="SMART" id="SM00062"/>
    </source>
</evidence>
<dbReference type="InterPro" id="IPR018313">
    <property type="entry name" value="SBP_3_CS"/>
</dbReference>
<dbReference type="eggNOG" id="COG0834">
    <property type="taxonomic scope" value="Bacteria"/>
</dbReference>
<evidence type="ECO:0000256" key="3">
    <source>
        <dbReference type="ARBA" id="ARBA00022729"/>
    </source>
</evidence>
<dbReference type="PROSITE" id="PS51257">
    <property type="entry name" value="PROKAR_LIPOPROTEIN"/>
    <property type="match status" value="1"/>
</dbReference>
<name>A0A1H6SXE4_9FIRM</name>
<evidence type="ECO:0000313" key="7">
    <source>
        <dbReference type="EMBL" id="SEI70484.1"/>
    </source>
</evidence>
<evidence type="ECO:0000256" key="4">
    <source>
        <dbReference type="RuleBase" id="RU003744"/>
    </source>
</evidence>
<gene>
    <name evidence="7" type="ORF">SAMN04487834_10187</name>
</gene>
<dbReference type="GeneID" id="54119324"/>
<keyword evidence="8" id="KW-1185">Reference proteome</keyword>
<organism evidence="7 8">
    <name type="scientific">Sharpea azabuensis</name>
    <dbReference type="NCBI Taxonomy" id="322505"/>
    <lineage>
        <taxon>Bacteria</taxon>
        <taxon>Bacillati</taxon>
        <taxon>Bacillota</taxon>
        <taxon>Erysipelotrichia</taxon>
        <taxon>Erysipelotrichales</taxon>
        <taxon>Coprobacillaceae</taxon>
        <taxon>Sharpea</taxon>
    </lineage>
</organism>
<dbReference type="Pfam" id="PF00497">
    <property type="entry name" value="SBP_bac_3"/>
    <property type="match status" value="1"/>
</dbReference>
<feature type="chain" id="PRO_5010300152" evidence="5">
    <location>
        <begin position="23"/>
        <end position="255"/>
    </location>
</feature>
<dbReference type="PANTHER" id="PTHR35936">
    <property type="entry name" value="MEMBRANE-BOUND LYTIC MUREIN TRANSGLYCOSYLASE F"/>
    <property type="match status" value="1"/>
</dbReference>